<reference evidence="2" key="1">
    <citation type="journal article" date="2023" name="Mol. Phylogenet. Evol.">
        <title>Genome-scale phylogeny and comparative genomics of the fungal order Sordariales.</title>
        <authorList>
            <person name="Hensen N."/>
            <person name="Bonometti L."/>
            <person name="Westerberg I."/>
            <person name="Brannstrom I.O."/>
            <person name="Guillou S."/>
            <person name="Cros-Aarteil S."/>
            <person name="Calhoun S."/>
            <person name="Haridas S."/>
            <person name="Kuo A."/>
            <person name="Mondo S."/>
            <person name="Pangilinan J."/>
            <person name="Riley R."/>
            <person name="LaButti K."/>
            <person name="Andreopoulos B."/>
            <person name="Lipzen A."/>
            <person name="Chen C."/>
            <person name="Yan M."/>
            <person name="Daum C."/>
            <person name="Ng V."/>
            <person name="Clum A."/>
            <person name="Steindorff A."/>
            <person name="Ohm R.A."/>
            <person name="Martin F."/>
            <person name="Silar P."/>
            <person name="Natvig D.O."/>
            <person name="Lalanne C."/>
            <person name="Gautier V."/>
            <person name="Ament-Velasquez S.L."/>
            <person name="Kruys A."/>
            <person name="Hutchinson M.I."/>
            <person name="Powell A.J."/>
            <person name="Barry K."/>
            <person name="Miller A.N."/>
            <person name="Grigoriev I.V."/>
            <person name="Debuchy R."/>
            <person name="Gladieux P."/>
            <person name="Hiltunen Thoren M."/>
            <person name="Johannesson H."/>
        </authorList>
    </citation>
    <scope>NUCLEOTIDE SEQUENCE</scope>
    <source>
        <strain evidence="2">CBS 232.78</strain>
    </source>
</reference>
<dbReference type="EMBL" id="JAULSW010000008">
    <property type="protein sequence ID" value="KAK3371926.1"/>
    <property type="molecule type" value="Genomic_DNA"/>
</dbReference>
<sequence length="242" mass="27034">MRTLDHCFPMGQPKDGAKPVRRDREYLAGTRPRWSPPEPGTSRKLASGNGRSQAQRAFYFELRDILLREKGRIPSTGIGWFTTGHITSGRLSRKQESLSPRKSGLVWDFCKQAWGLVSVTCVSYLSNSCFLEPAAWEDFGPGIWQALQRTTARASNPKARHSLLEGVYLYGTCDSDFAGDCHGAKSTSGWIFFMAGGAEVIENRIKLEDIPTHENAADDLTKPLDKTQFGRFIELTKMVDVD</sequence>
<accession>A0AAE0K9L4</accession>
<evidence type="ECO:0000256" key="1">
    <source>
        <dbReference type="SAM" id="MobiDB-lite"/>
    </source>
</evidence>
<proteinExistence type="predicted"/>
<dbReference type="Proteomes" id="UP001285441">
    <property type="component" value="Unassembled WGS sequence"/>
</dbReference>
<organism evidence="2 3">
    <name type="scientific">Podospora didyma</name>
    <dbReference type="NCBI Taxonomy" id="330526"/>
    <lineage>
        <taxon>Eukaryota</taxon>
        <taxon>Fungi</taxon>
        <taxon>Dikarya</taxon>
        <taxon>Ascomycota</taxon>
        <taxon>Pezizomycotina</taxon>
        <taxon>Sordariomycetes</taxon>
        <taxon>Sordariomycetidae</taxon>
        <taxon>Sordariales</taxon>
        <taxon>Podosporaceae</taxon>
        <taxon>Podospora</taxon>
    </lineage>
</organism>
<keyword evidence="3" id="KW-1185">Reference proteome</keyword>
<name>A0AAE0K9L4_9PEZI</name>
<gene>
    <name evidence="2" type="ORF">B0H63DRAFT_513466</name>
</gene>
<reference evidence="2" key="2">
    <citation type="submission" date="2023-06" db="EMBL/GenBank/DDBJ databases">
        <authorList>
            <consortium name="Lawrence Berkeley National Laboratory"/>
            <person name="Haridas S."/>
            <person name="Hensen N."/>
            <person name="Bonometti L."/>
            <person name="Westerberg I."/>
            <person name="Brannstrom I.O."/>
            <person name="Guillou S."/>
            <person name="Cros-Aarteil S."/>
            <person name="Calhoun S."/>
            <person name="Kuo A."/>
            <person name="Mondo S."/>
            <person name="Pangilinan J."/>
            <person name="Riley R."/>
            <person name="LaButti K."/>
            <person name="Andreopoulos B."/>
            <person name="Lipzen A."/>
            <person name="Chen C."/>
            <person name="Yanf M."/>
            <person name="Daum C."/>
            <person name="Ng V."/>
            <person name="Clum A."/>
            <person name="Steindorff A."/>
            <person name="Ohm R."/>
            <person name="Martin F."/>
            <person name="Silar P."/>
            <person name="Natvig D."/>
            <person name="Lalanne C."/>
            <person name="Gautier V."/>
            <person name="Ament-velasquez S.L."/>
            <person name="Kruys A."/>
            <person name="Hutchinson M.I."/>
            <person name="Powell A.J."/>
            <person name="Barry K."/>
            <person name="Miller A.N."/>
            <person name="Grigoriev I.V."/>
            <person name="Debuchy R."/>
            <person name="Gladieux P."/>
            <person name="Thoren M.H."/>
            <person name="Johannesson H."/>
        </authorList>
    </citation>
    <scope>NUCLEOTIDE SEQUENCE</scope>
    <source>
        <strain evidence="2">CBS 232.78</strain>
    </source>
</reference>
<feature type="region of interest" description="Disordered" evidence="1">
    <location>
        <begin position="1"/>
        <end position="50"/>
    </location>
</feature>
<evidence type="ECO:0000313" key="3">
    <source>
        <dbReference type="Proteomes" id="UP001285441"/>
    </source>
</evidence>
<dbReference type="AlphaFoldDB" id="A0AAE0K9L4"/>
<protein>
    <submittedName>
        <fullName evidence="2">Uncharacterized protein</fullName>
    </submittedName>
</protein>
<evidence type="ECO:0000313" key="2">
    <source>
        <dbReference type="EMBL" id="KAK3371926.1"/>
    </source>
</evidence>
<feature type="compositionally biased region" description="Basic and acidic residues" evidence="1">
    <location>
        <begin position="15"/>
        <end position="26"/>
    </location>
</feature>
<comment type="caution">
    <text evidence="2">The sequence shown here is derived from an EMBL/GenBank/DDBJ whole genome shotgun (WGS) entry which is preliminary data.</text>
</comment>